<evidence type="ECO:0000256" key="1">
    <source>
        <dbReference type="ARBA" id="ARBA00004186"/>
    </source>
</evidence>
<dbReference type="OrthoDB" id="46159at2759"/>
<dbReference type="GO" id="GO:0051301">
    <property type="term" value="P:cell division"/>
    <property type="evidence" value="ECO:0007669"/>
    <property type="project" value="UniProtKB-KW"/>
</dbReference>
<name>A0A168NNT0_ABSGL</name>
<dbReference type="STRING" id="4829.A0A168NNT0"/>
<keyword evidence="5" id="KW-0131">Cell cycle</keyword>
<evidence type="ECO:0000256" key="7">
    <source>
        <dbReference type="SAM" id="SignalP"/>
    </source>
</evidence>
<dbReference type="InterPro" id="IPR034085">
    <property type="entry name" value="TOG"/>
</dbReference>
<feature type="chain" id="PRO_5007899441" description="TOG domain-containing protein" evidence="7">
    <location>
        <begin position="18"/>
        <end position="1018"/>
    </location>
</feature>
<protein>
    <recommendedName>
        <fullName evidence="8">TOG domain-containing protein</fullName>
    </recommendedName>
</protein>
<dbReference type="GO" id="GO:1990023">
    <property type="term" value="C:mitotic spindle midzone"/>
    <property type="evidence" value="ECO:0007669"/>
    <property type="project" value="TreeGrafter"/>
</dbReference>
<dbReference type="InterPro" id="IPR016024">
    <property type="entry name" value="ARM-type_fold"/>
</dbReference>
<evidence type="ECO:0000313" key="9">
    <source>
        <dbReference type="EMBL" id="SAM00908.1"/>
    </source>
</evidence>
<dbReference type="GO" id="GO:0005881">
    <property type="term" value="C:cytoplasmic microtubule"/>
    <property type="evidence" value="ECO:0007669"/>
    <property type="project" value="TreeGrafter"/>
</dbReference>
<feature type="domain" description="TOG" evidence="8">
    <location>
        <begin position="14"/>
        <end position="257"/>
    </location>
</feature>
<comment type="similarity">
    <text evidence="2">Belongs to the CLASP family.</text>
</comment>
<dbReference type="GO" id="GO:0005876">
    <property type="term" value="C:spindle microtubule"/>
    <property type="evidence" value="ECO:0007669"/>
    <property type="project" value="TreeGrafter"/>
</dbReference>
<evidence type="ECO:0000256" key="5">
    <source>
        <dbReference type="ARBA" id="ARBA00022776"/>
    </source>
</evidence>
<evidence type="ECO:0000259" key="8">
    <source>
        <dbReference type="SMART" id="SM01349"/>
    </source>
</evidence>
<keyword evidence="5" id="KW-0498">Mitosis</keyword>
<evidence type="ECO:0000256" key="2">
    <source>
        <dbReference type="ARBA" id="ARBA00009549"/>
    </source>
</evidence>
<dbReference type="PANTHER" id="PTHR21567">
    <property type="entry name" value="CLASP"/>
    <property type="match status" value="1"/>
</dbReference>
<keyword evidence="3" id="KW-0132">Cell division</keyword>
<dbReference type="InParanoid" id="A0A168NNT0"/>
<feature type="region of interest" description="Disordered" evidence="6">
    <location>
        <begin position="248"/>
        <end position="298"/>
    </location>
</feature>
<dbReference type="AlphaFoldDB" id="A0A168NNT0"/>
<proteinExistence type="inferred from homology"/>
<keyword evidence="10" id="KW-1185">Reference proteome</keyword>
<dbReference type="Proteomes" id="UP000078561">
    <property type="component" value="Unassembled WGS sequence"/>
</dbReference>
<reference evidence="9" key="1">
    <citation type="submission" date="2016-04" db="EMBL/GenBank/DDBJ databases">
        <authorList>
            <person name="Evans L.H."/>
            <person name="Alamgir A."/>
            <person name="Owens N."/>
            <person name="Weber N.D."/>
            <person name="Virtaneva K."/>
            <person name="Barbian K."/>
            <person name="Babar A."/>
            <person name="Rosenke K."/>
        </authorList>
    </citation>
    <scope>NUCLEOTIDE SEQUENCE [LARGE SCALE GENOMIC DNA]</scope>
    <source>
        <strain evidence="9">CBS 101.48</strain>
    </source>
</reference>
<feature type="signal peptide" evidence="7">
    <location>
        <begin position="1"/>
        <end position="17"/>
    </location>
</feature>
<dbReference type="Pfam" id="PF12348">
    <property type="entry name" value="CLASP_N"/>
    <property type="match status" value="1"/>
</dbReference>
<evidence type="ECO:0000313" key="10">
    <source>
        <dbReference type="Proteomes" id="UP000078561"/>
    </source>
</evidence>
<comment type="subcellular location">
    <subcellularLocation>
        <location evidence="1">Cytoplasm</location>
        <location evidence="1">Cytoskeleton</location>
        <location evidence="1">Spindle</location>
    </subcellularLocation>
</comment>
<organism evidence="9">
    <name type="scientific">Absidia glauca</name>
    <name type="common">Pin mould</name>
    <dbReference type="NCBI Taxonomy" id="4829"/>
    <lineage>
        <taxon>Eukaryota</taxon>
        <taxon>Fungi</taxon>
        <taxon>Fungi incertae sedis</taxon>
        <taxon>Mucoromycota</taxon>
        <taxon>Mucoromycotina</taxon>
        <taxon>Mucoromycetes</taxon>
        <taxon>Mucorales</taxon>
        <taxon>Cunninghamellaceae</taxon>
        <taxon>Absidia</taxon>
    </lineage>
</organism>
<dbReference type="SUPFAM" id="SSF48371">
    <property type="entry name" value="ARM repeat"/>
    <property type="match status" value="1"/>
</dbReference>
<keyword evidence="4" id="KW-0493">Microtubule</keyword>
<dbReference type="GO" id="GO:0090307">
    <property type="term" value="P:mitotic spindle assembly"/>
    <property type="evidence" value="ECO:0007669"/>
    <property type="project" value="TreeGrafter"/>
</dbReference>
<dbReference type="InterPro" id="IPR024395">
    <property type="entry name" value="CLASP_N_dom"/>
</dbReference>
<dbReference type="GO" id="GO:0008017">
    <property type="term" value="F:microtubule binding"/>
    <property type="evidence" value="ECO:0007669"/>
    <property type="project" value="TreeGrafter"/>
</dbReference>
<accession>A0A168NNT0</accession>
<dbReference type="GO" id="GO:0005815">
    <property type="term" value="C:microtubule organizing center"/>
    <property type="evidence" value="ECO:0007669"/>
    <property type="project" value="TreeGrafter"/>
</dbReference>
<dbReference type="EMBL" id="LT553497">
    <property type="protein sequence ID" value="SAM00908.1"/>
    <property type="molecule type" value="Genomic_DNA"/>
</dbReference>
<evidence type="ECO:0000256" key="4">
    <source>
        <dbReference type="ARBA" id="ARBA00022701"/>
    </source>
</evidence>
<evidence type="ECO:0000256" key="3">
    <source>
        <dbReference type="ARBA" id="ARBA00022618"/>
    </source>
</evidence>
<dbReference type="PANTHER" id="PTHR21567:SF9">
    <property type="entry name" value="CLIP-ASSOCIATING PROTEIN"/>
    <property type="match status" value="1"/>
</dbReference>
<keyword evidence="7" id="KW-0732">Signal</keyword>
<dbReference type="SMART" id="SM01349">
    <property type="entry name" value="TOG"/>
    <property type="match status" value="1"/>
</dbReference>
<gene>
    <name evidence="9" type="primary">ABSGL_06644.1 scaffold 8661</name>
</gene>
<feature type="compositionally biased region" description="Polar residues" evidence="6">
    <location>
        <begin position="253"/>
        <end position="264"/>
    </location>
</feature>
<dbReference type="Gene3D" id="1.25.10.10">
    <property type="entry name" value="Leucine-rich Repeat Variant"/>
    <property type="match status" value="2"/>
</dbReference>
<sequence length="1018" mass="114140">MLLSLIVLILKIRSGKSLERELAAATKLFYGKETESNWEVREQTLHMLVSFLHHDKFQNWKDTFLQGIHHLVFGIADATQSLRTKYALVAFDLITTIGQVLGTQLDATTFETLFTGLLQCVHSSKQIIANKAKEAMISFISTTSYHSKAITLLCLALDDRNPQSRHLAALYMDVYLQKHAPNALVRENMGGSLNILKKVELFLKTGLVDATPAVRQVCCGTFWIYHKYWPSNGDRLFDSFDTTTKRRLEKAKSSSTSNRGQSSILGKRPRLTTNDRHQSVATRKRSSASKSTHPPSLIPTLTPALASASLLHMLRSNDTTLNCEGLCILAKRLFTHLQSSSSSSLSCEMVVLPSSVPRRADLIPILLDYLSPQRIQSDTKMCNHLMSWDCLSGVFVHIFSLHQFLPSIILAGQRHYRDHGKSKQQPKEHHSICTLGLLRLKLYLKYNDKMLMKCLLDILLMTTTFGGAGLRDPNAKYELETTQGTHEDLVYGLVTWMDELVCGYIGLNDDDSENNLAKGCTQPWAQDVFSSLGVATQWFADKDHLESCLESVLRLLKSYSSTTSSAVFTSLITLVGRLRLVNARVFDKVLDQSEEDVCRLLDTCLGRWRSSVDDGHRRGTALRDTTIICQMDNDTDDEPPPAYDDIALSSPPFWTQQHISSSASSSPSQDVGLEEDTLLNDEDTCDVWDVRLDRIMSEDSSFISTYDTLEAYGDLSTTTHTDRMDPSLEVINSTTNNDTNSTFTEPRIETTDNNVTTKQDGCKSDQDILVGAIYQLVTATGDNRLCALERLERLCERYSTKDEGIDGRNGQLWKFTYKLGALDGSLLELLIGQLSTYLQQGSQHQHHIMSMLRLLKQLVVHHGNLIHHENDTLILTMAKALIDTKVEKYGRIPSLVDQTQDLLLASLSIESWVTLTVQLFKHYFGPGNHSPQALPSVFKMVEKLAPKLTSAGDIMQRCAGTFEQGINHPTLSIRLSCVNALVELATCGQCDVKGYLPNLRKEQEDLLDHYVRQRSTEN</sequence>
<evidence type="ECO:0000256" key="6">
    <source>
        <dbReference type="SAM" id="MobiDB-lite"/>
    </source>
</evidence>
<dbReference type="InterPro" id="IPR011989">
    <property type="entry name" value="ARM-like"/>
</dbReference>